<evidence type="ECO:0000256" key="1">
    <source>
        <dbReference type="ARBA" id="ARBA00012400"/>
    </source>
</evidence>
<evidence type="ECO:0000259" key="12">
    <source>
        <dbReference type="Pfam" id="PF00590"/>
    </source>
</evidence>
<dbReference type="InterPro" id="IPR035996">
    <property type="entry name" value="4pyrrol_Methylase_sf"/>
</dbReference>
<keyword evidence="8" id="KW-0627">Porphyrin biosynthesis</keyword>
<protein>
    <recommendedName>
        <fullName evidence="1">precorrin-2 dehydrogenase</fullName>
        <ecNumber evidence="1">1.3.1.76</ecNumber>
    </recommendedName>
</protein>
<dbReference type="PANTHER" id="PTHR45790:SF6">
    <property type="entry name" value="UROPORPHYRINOGEN-III C-METHYLTRANSFERASE"/>
    <property type="match status" value="1"/>
</dbReference>
<evidence type="ECO:0000313" key="22">
    <source>
        <dbReference type="Proteomes" id="UP000310708"/>
    </source>
</evidence>
<evidence type="ECO:0000313" key="19">
    <source>
        <dbReference type="Proteomes" id="UP000305647"/>
    </source>
</evidence>
<keyword evidence="3 10" id="KW-0489">Methyltransferase</keyword>
<dbReference type="EC" id="1.3.1.76" evidence="1"/>
<dbReference type="NCBIfam" id="NF004790">
    <property type="entry name" value="PRK06136.1"/>
    <property type="match status" value="1"/>
</dbReference>
<dbReference type="GO" id="GO:0032259">
    <property type="term" value="P:methylation"/>
    <property type="evidence" value="ECO:0007669"/>
    <property type="project" value="UniProtKB-KW"/>
</dbReference>
<dbReference type="Pfam" id="PF14824">
    <property type="entry name" value="Sirohm_synth_M"/>
    <property type="match status" value="1"/>
</dbReference>
<dbReference type="InterPro" id="IPR050161">
    <property type="entry name" value="Siro_Cobalamin_biosynth"/>
</dbReference>
<feature type="domain" description="Tetrapyrrole methylase" evidence="12">
    <location>
        <begin position="319"/>
        <end position="526"/>
    </location>
</feature>
<accession>A0A4T0TW43</accession>
<evidence type="ECO:0000313" key="15">
    <source>
        <dbReference type="EMBL" id="TIB81525.1"/>
    </source>
</evidence>
<dbReference type="NCBIfam" id="TIGR01469">
    <property type="entry name" value="cobA_cysG_Cterm"/>
    <property type="match status" value="1"/>
</dbReference>
<feature type="region of interest" description="Disordered" evidence="11">
    <location>
        <begin position="610"/>
        <end position="633"/>
    </location>
</feature>
<dbReference type="Pfam" id="PF00590">
    <property type="entry name" value="TP_methylase"/>
    <property type="match status" value="1"/>
</dbReference>
<dbReference type="InterPro" id="IPR014777">
    <property type="entry name" value="4pyrrole_Mease_sub1"/>
</dbReference>
<reference evidence="19 20" key="1">
    <citation type="submission" date="2019-03" db="EMBL/GenBank/DDBJ databases">
        <title>Sequencing 25 genomes of Wallemia mellicola.</title>
        <authorList>
            <person name="Gostincar C."/>
        </authorList>
    </citation>
    <scope>NUCLEOTIDE SEQUENCE [LARGE SCALE GENOMIC DNA]</scope>
    <source>
        <strain evidence="16 20">EXF-1262</strain>
        <strain evidence="15 21">EXF-6152</strain>
        <strain evidence="18 22">EXF-757</strain>
        <strain evidence="17 19">EXF-8738</strain>
    </source>
</reference>
<evidence type="ECO:0000259" key="14">
    <source>
        <dbReference type="Pfam" id="PF14824"/>
    </source>
</evidence>
<dbReference type="SUPFAM" id="SSF53790">
    <property type="entry name" value="Tetrapyrrole methylase"/>
    <property type="match status" value="1"/>
</dbReference>
<evidence type="ECO:0000313" key="21">
    <source>
        <dbReference type="Proteomes" id="UP000310685"/>
    </source>
</evidence>
<dbReference type="Proteomes" id="UP000305647">
    <property type="component" value="Unassembled WGS sequence"/>
</dbReference>
<dbReference type="EMBL" id="SPRC01000007">
    <property type="protein sequence ID" value="TIB81525.1"/>
    <property type="molecule type" value="Genomic_DNA"/>
</dbReference>
<dbReference type="SUPFAM" id="SSF75615">
    <property type="entry name" value="Siroheme synthase middle domains-like"/>
    <property type="match status" value="1"/>
</dbReference>
<evidence type="ECO:0000256" key="3">
    <source>
        <dbReference type="ARBA" id="ARBA00022603"/>
    </source>
</evidence>
<name>A0A4T0TW43_9BASI</name>
<dbReference type="EMBL" id="SPRX01000003">
    <property type="protein sequence ID" value="TIC69516.1"/>
    <property type="molecule type" value="Genomic_DNA"/>
</dbReference>
<dbReference type="InterPro" id="IPR000878">
    <property type="entry name" value="4pyrrol_Mease"/>
</dbReference>
<feature type="compositionally biased region" description="Low complexity" evidence="11">
    <location>
        <begin position="611"/>
        <end position="621"/>
    </location>
</feature>
<dbReference type="Proteomes" id="UP000310685">
    <property type="component" value="Unassembled WGS sequence"/>
</dbReference>
<keyword evidence="5" id="KW-0949">S-adenosyl-L-methionine</keyword>
<evidence type="ECO:0000256" key="2">
    <source>
        <dbReference type="ARBA" id="ARBA00022481"/>
    </source>
</evidence>
<dbReference type="Gene3D" id="3.30.950.10">
    <property type="entry name" value="Methyltransferase, Cobalt-precorrin-4 Transmethylase, Domain 2"/>
    <property type="match status" value="1"/>
</dbReference>
<dbReference type="InterPro" id="IPR003043">
    <property type="entry name" value="Uropor_MeTrfase_CS"/>
</dbReference>
<evidence type="ECO:0000256" key="9">
    <source>
        <dbReference type="ARBA" id="ARBA00035662"/>
    </source>
</evidence>
<dbReference type="EMBL" id="SPRO01000007">
    <property type="protein sequence ID" value="TIC32721.1"/>
    <property type="molecule type" value="Genomic_DNA"/>
</dbReference>
<dbReference type="GO" id="GO:0019354">
    <property type="term" value="P:siroheme biosynthetic process"/>
    <property type="evidence" value="ECO:0007669"/>
    <property type="project" value="InterPro"/>
</dbReference>
<keyword evidence="4 10" id="KW-0808">Transferase</keyword>
<dbReference type="CDD" id="cd11642">
    <property type="entry name" value="SUMT"/>
    <property type="match status" value="1"/>
</dbReference>
<gene>
    <name evidence="18" type="ORF">E3Q01_00461</name>
    <name evidence="17" type="ORF">E3Q10_01008</name>
    <name evidence="16" type="ORF">E3Q17_00215</name>
    <name evidence="15" type="ORF">E3Q22_00954</name>
</gene>
<feature type="domain" description="Siroheme synthase central" evidence="14">
    <location>
        <begin position="156"/>
        <end position="180"/>
    </location>
</feature>
<evidence type="ECO:0000256" key="4">
    <source>
        <dbReference type="ARBA" id="ARBA00022679"/>
    </source>
</evidence>
<dbReference type="InterPro" id="IPR014776">
    <property type="entry name" value="4pyrrole_Mease_sub2"/>
</dbReference>
<dbReference type="AlphaFoldDB" id="A0A4T0TW43"/>
<evidence type="ECO:0000313" key="16">
    <source>
        <dbReference type="EMBL" id="TIC04788.1"/>
    </source>
</evidence>
<dbReference type="Gene3D" id="3.40.50.720">
    <property type="entry name" value="NAD(P)-binding Rossmann-like Domain"/>
    <property type="match status" value="1"/>
</dbReference>
<dbReference type="GO" id="GO:0004851">
    <property type="term" value="F:uroporphyrin-III C-methyltransferase activity"/>
    <property type="evidence" value="ECO:0007669"/>
    <property type="project" value="TreeGrafter"/>
</dbReference>
<evidence type="ECO:0000256" key="11">
    <source>
        <dbReference type="SAM" id="MobiDB-lite"/>
    </source>
</evidence>
<keyword evidence="7" id="KW-0520">NAD</keyword>
<comment type="similarity">
    <text evidence="10">Belongs to the precorrin methyltransferase family.</text>
</comment>
<dbReference type="GO" id="GO:0043115">
    <property type="term" value="F:precorrin-2 dehydrogenase activity"/>
    <property type="evidence" value="ECO:0007669"/>
    <property type="project" value="UniProtKB-EC"/>
</dbReference>
<dbReference type="Proteomes" id="UP000307169">
    <property type="component" value="Unassembled WGS sequence"/>
</dbReference>
<evidence type="ECO:0000259" key="13">
    <source>
        <dbReference type="Pfam" id="PF14823"/>
    </source>
</evidence>
<sequence length="864" mass="93104">MDTQPFREPAGGSSLFLGFNSRKKTLIVIGQNRLAASRVYTALDADTSVVVIGNALEHATEEIQHRVAKQQIVYIAATTEEDIKNAIKSTLGTSITFATITDSTLDDVRSVHSVESLVETCRSLNIPLNVADRPEFCDYIFPTSHRFTKKDGSPSPLQIAVTTNSKGCRLASRIKRELISHLPSNVGDAVSNVGQLRSRAKHYLSRMKLERTTSQSSLSEELADFDNVNAAVPQLGKNAEDAPEKALRRMRWVAQISEYWPLEYLANMDEAAIDSLLDAYGEPNQPSTPTNEIESKEWPVLQSPSEKHAFGSTSSRGHIVLVGAGLGSPELLTIAAYRALKTADLVLSDKLVPSAVLKLIPRTTEVRIARKFPGNAEGAQAELMNWAVEGAQAGKVVVRLKQGDPFVYGRGGEEVVHFRQHGYEAVVVPGISSAMSAPLMAGIPVTQRGASDSYLLCTGVGRGGKALSVPAYVRSRTLVILMGVARLAELVSSLGTLGYPSNVPVAIIEQASSPSQRVVMSTLKDIVSSYNMAGEQRPPGMIVVGWTILSLQGSTGDMSVLDDGGEQHDEERVQKWLNGRLSIVSEGCEVPASGEVSAVAAVPGLIPPTPALSTASSPQPSIREGGPSTPAPEPAAAVIIQDSPLTAALTNLIELAKQENWQALSLSALEAETMFAQVDPDDKLWEAIYNLSILSDLLLDNLPAAQATLNRSTAIVKDRLGVSISYYFNQQYKDALQALTQLATQPQTLVNDAITSVFNHILSLYQTKVLMRALNVVALSCSAVQVVKVSESIGVPHNKLVDSTLLLYHLVMWFTNILTVLKNLGWSFSEDGSVVYPLTSSSTQNLEKPTLQNIASSVYLLETS</sequence>
<evidence type="ECO:0000313" key="20">
    <source>
        <dbReference type="Proteomes" id="UP000307169"/>
    </source>
</evidence>
<dbReference type="Pfam" id="PF13241">
    <property type="entry name" value="NAD_binding_7"/>
    <property type="match status" value="1"/>
</dbReference>
<evidence type="ECO:0000256" key="10">
    <source>
        <dbReference type="RuleBase" id="RU003960"/>
    </source>
</evidence>
<comment type="similarity">
    <text evidence="9">In the N-terminal section; belongs to the precorrin methyltransferase family.</text>
</comment>
<evidence type="ECO:0000256" key="8">
    <source>
        <dbReference type="ARBA" id="ARBA00023244"/>
    </source>
</evidence>
<proteinExistence type="inferred from homology"/>
<organism evidence="18 22">
    <name type="scientific">Wallemia mellicola</name>
    <dbReference type="NCBI Taxonomy" id="1708541"/>
    <lineage>
        <taxon>Eukaryota</taxon>
        <taxon>Fungi</taxon>
        <taxon>Dikarya</taxon>
        <taxon>Basidiomycota</taxon>
        <taxon>Wallemiomycotina</taxon>
        <taxon>Wallemiomycetes</taxon>
        <taxon>Wallemiales</taxon>
        <taxon>Wallemiaceae</taxon>
        <taxon>Wallemia</taxon>
    </lineage>
</organism>
<dbReference type="FunFam" id="3.40.1010.10:FF:000006">
    <property type="entry name" value="Siroheme synthase, putative"/>
    <property type="match status" value="1"/>
</dbReference>
<evidence type="ECO:0000256" key="7">
    <source>
        <dbReference type="ARBA" id="ARBA00023027"/>
    </source>
</evidence>
<dbReference type="Gene3D" id="3.40.1010.10">
    <property type="entry name" value="Cobalt-precorrin-4 Transmethylase, Domain 1"/>
    <property type="match status" value="1"/>
</dbReference>
<dbReference type="InterPro" id="IPR006366">
    <property type="entry name" value="CobA/CysG_C"/>
</dbReference>
<comment type="caution">
    <text evidence="18">The sequence shown here is derived from an EMBL/GenBank/DDBJ whole genome shotgun (WGS) entry which is preliminary data.</text>
</comment>
<feature type="domain" description="Siroheme biosynthesis protein Met8 C-terminal" evidence="13">
    <location>
        <begin position="240"/>
        <end position="282"/>
    </location>
</feature>
<evidence type="ECO:0000256" key="6">
    <source>
        <dbReference type="ARBA" id="ARBA00023002"/>
    </source>
</evidence>
<evidence type="ECO:0000313" key="17">
    <source>
        <dbReference type="EMBL" id="TIC32721.1"/>
    </source>
</evidence>
<evidence type="ECO:0000313" key="18">
    <source>
        <dbReference type="EMBL" id="TIC69516.1"/>
    </source>
</evidence>
<dbReference type="PROSITE" id="PS00840">
    <property type="entry name" value="SUMT_2"/>
    <property type="match status" value="1"/>
</dbReference>
<dbReference type="Pfam" id="PF14823">
    <property type="entry name" value="Sirohm_synth_C"/>
    <property type="match status" value="1"/>
</dbReference>
<evidence type="ECO:0000256" key="5">
    <source>
        <dbReference type="ARBA" id="ARBA00022691"/>
    </source>
</evidence>
<keyword evidence="2" id="KW-0488">Methylation</keyword>
<keyword evidence="6" id="KW-0560">Oxidoreductase</keyword>
<dbReference type="EMBL" id="SPRH01000002">
    <property type="protein sequence ID" value="TIC04788.1"/>
    <property type="molecule type" value="Genomic_DNA"/>
</dbReference>
<dbReference type="Proteomes" id="UP000310708">
    <property type="component" value="Unassembled WGS sequence"/>
</dbReference>
<dbReference type="PANTHER" id="PTHR45790">
    <property type="entry name" value="SIROHEME SYNTHASE-RELATED"/>
    <property type="match status" value="1"/>
</dbReference>
<dbReference type="InterPro" id="IPR028281">
    <property type="entry name" value="Sirohaem_synthase_central"/>
</dbReference>
<dbReference type="InterPro" id="IPR028162">
    <property type="entry name" value="Met8_C"/>
</dbReference>